<dbReference type="PANTHER" id="PTHR43386:SF1">
    <property type="entry name" value="D,D-DIPEPTIDE TRANSPORT SYSTEM PERMEASE PROTEIN DDPC-RELATED"/>
    <property type="match status" value="1"/>
</dbReference>
<dbReference type="Gene3D" id="1.10.3720.10">
    <property type="entry name" value="MetI-like"/>
    <property type="match status" value="1"/>
</dbReference>
<comment type="subcellular location">
    <subcellularLocation>
        <location evidence="1 9">Cell membrane</location>
        <topology evidence="1 9">Multi-pass membrane protein</topology>
    </subcellularLocation>
</comment>
<dbReference type="CDD" id="cd06261">
    <property type="entry name" value="TM_PBP2"/>
    <property type="match status" value="1"/>
</dbReference>
<sequence length="301" mass="32039">MSLAVIAGLSFAAPLYAYCVGVDPFSSNVAGVVIRHGLQMDIMQPNNNPLHLGLTPIGPDFSKWSYMFGADSQGRDVAARLLYGGRSSLVIAACSTCVCLCFASVLGVCAGYFEGWVDQIVSRFLDILWAIPVYLFAISLSVVTVGHPLSLLGYKVGADSFLIPIVIIGFIYVPYAARPLRAQTLSVNKAEFVIAARGVGASHVRIICREIVPNVMPTLLVMAPLIAALCLLAESALSFLSLGVQAPAASWGTMIQDGEGLLYTRPFVAIAPGIAIVVTVLALNIIGDRLRDFFEMRGARG</sequence>
<dbReference type="InterPro" id="IPR000515">
    <property type="entry name" value="MetI-like"/>
</dbReference>
<feature type="signal peptide" evidence="10">
    <location>
        <begin position="1"/>
        <end position="17"/>
    </location>
</feature>
<evidence type="ECO:0000256" key="1">
    <source>
        <dbReference type="ARBA" id="ARBA00004651"/>
    </source>
</evidence>
<keyword evidence="10" id="KW-0732">Signal</keyword>
<dbReference type="InterPro" id="IPR050366">
    <property type="entry name" value="BP-dependent_transpt_permease"/>
</dbReference>
<dbReference type="Proteomes" id="UP000316313">
    <property type="component" value="Chromosome"/>
</dbReference>
<accession>A0A4Y6UK45</accession>
<feature type="transmembrane region" description="Helical" evidence="9">
    <location>
        <begin position="161"/>
        <end position="177"/>
    </location>
</feature>
<dbReference type="PANTHER" id="PTHR43386">
    <property type="entry name" value="OLIGOPEPTIDE TRANSPORT SYSTEM PERMEASE PROTEIN APPC"/>
    <property type="match status" value="1"/>
</dbReference>
<dbReference type="GO" id="GO:0015833">
    <property type="term" value="P:peptide transport"/>
    <property type="evidence" value="ECO:0007669"/>
    <property type="project" value="UniProtKB-KW"/>
</dbReference>
<organism evidence="12 13">
    <name type="scientific">Swingsia samuiensis</name>
    <dbReference type="NCBI Taxonomy" id="1293412"/>
    <lineage>
        <taxon>Bacteria</taxon>
        <taxon>Pseudomonadati</taxon>
        <taxon>Pseudomonadota</taxon>
        <taxon>Alphaproteobacteria</taxon>
        <taxon>Acetobacterales</taxon>
        <taxon>Acetobacteraceae</taxon>
        <taxon>Swingsia</taxon>
    </lineage>
</organism>
<evidence type="ECO:0000256" key="2">
    <source>
        <dbReference type="ARBA" id="ARBA00022448"/>
    </source>
</evidence>
<feature type="transmembrane region" description="Helical" evidence="9">
    <location>
        <begin position="89"/>
        <end position="113"/>
    </location>
</feature>
<evidence type="ECO:0000259" key="11">
    <source>
        <dbReference type="PROSITE" id="PS50928"/>
    </source>
</evidence>
<proteinExistence type="inferred from homology"/>
<feature type="transmembrane region" description="Helical" evidence="9">
    <location>
        <begin position="125"/>
        <end position="149"/>
    </location>
</feature>
<dbReference type="InterPro" id="IPR035906">
    <property type="entry name" value="MetI-like_sf"/>
</dbReference>
<feature type="chain" id="PRO_5021474766" evidence="10">
    <location>
        <begin position="18"/>
        <end position="301"/>
    </location>
</feature>
<reference evidence="12 13" key="1">
    <citation type="submission" date="2019-03" db="EMBL/GenBank/DDBJ databases">
        <title>The complete genome sequence of Swingsia samuiensis NBRC107927(T).</title>
        <authorList>
            <person name="Chua K.-O."/>
            <person name="Chan K.-G."/>
            <person name="See-Too W.-S."/>
        </authorList>
    </citation>
    <scope>NUCLEOTIDE SEQUENCE [LARGE SCALE GENOMIC DNA]</scope>
    <source>
        <strain evidence="12 13">AH83</strain>
    </source>
</reference>
<evidence type="ECO:0000256" key="8">
    <source>
        <dbReference type="ARBA" id="ARBA00023136"/>
    </source>
</evidence>
<dbReference type="EMBL" id="CP038141">
    <property type="protein sequence ID" value="QDH17963.1"/>
    <property type="molecule type" value="Genomic_DNA"/>
</dbReference>
<feature type="transmembrane region" description="Helical" evidence="9">
    <location>
        <begin position="266"/>
        <end position="287"/>
    </location>
</feature>
<dbReference type="GO" id="GO:0005886">
    <property type="term" value="C:plasma membrane"/>
    <property type="evidence" value="ECO:0007669"/>
    <property type="project" value="UniProtKB-SubCell"/>
</dbReference>
<dbReference type="SUPFAM" id="SSF161098">
    <property type="entry name" value="MetI-like"/>
    <property type="match status" value="1"/>
</dbReference>
<keyword evidence="4 9" id="KW-0812">Transmembrane</keyword>
<evidence type="ECO:0000256" key="3">
    <source>
        <dbReference type="ARBA" id="ARBA00022475"/>
    </source>
</evidence>
<evidence type="ECO:0000256" key="7">
    <source>
        <dbReference type="ARBA" id="ARBA00022989"/>
    </source>
</evidence>
<keyword evidence="6" id="KW-0653">Protein transport</keyword>
<dbReference type="GO" id="GO:0015031">
    <property type="term" value="P:protein transport"/>
    <property type="evidence" value="ECO:0007669"/>
    <property type="project" value="UniProtKB-KW"/>
</dbReference>
<keyword evidence="7 9" id="KW-1133">Transmembrane helix</keyword>
<evidence type="ECO:0000256" key="9">
    <source>
        <dbReference type="RuleBase" id="RU363032"/>
    </source>
</evidence>
<dbReference type="KEGG" id="ssam:E3D00_03210"/>
<protein>
    <submittedName>
        <fullName evidence="12">ABC transporter permease</fullName>
    </submittedName>
</protein>
<evidence type="ECO:0000256" key="4">
    <source>
        <dbReference type="ARBA" id="ARBA00022692"/>
    </source>
</evidence>
<name>A0A4Y6UK45_9PROT</name>
<evidence type="ECO:0000256" key="6">
    <source>
        <dbReference type="ARBA" id="ARBA00022927"/>
    </source>
</evidence>
<evidence type="ECO:0000256" key="10">
    <source>
        <dbReference type="SAM" id="SignalP"/>
    </source>
</evidence>
<dbReference type="Pfam" id="PF00528">
    <property type="entry name" value="BPD_transp_1"/>
    <property type="match status" value="1"/>
</dbReference>
<feature type="domain" description="ABC transmembrane type-1" evidence="11">
    <location>
        <begin position="85"/>
        <end position="287"/>
    </location>
</feature>
<comment type="similarity">
    <text evidence="9">Belongs to the binding-protein-dependent transport system permease family.</text>
</comment>
<keyword evidence="2 9" id="KW-0813">Transport</keyword>
<evidence type="ECO:0000313" key="12">
    <source>
        <dbReference type="EMBL" id="QDH17963.1"/>
    </source>
</evidence>
<dbReference type="GO" id="GO:0055085">
    <property type="term" value="P:transmembrane transport"/>
    <property type="evidence" value="ECO:0007669"/>
    <property type="project" value="InterPro"/>
</dbReference>
<feature type="transmembrane region" description="Helical" evidence="9">
    <location>
        <begin position="219"/>
        <end position="246"/>
    </location>
</feature>
<keyword evidence="8 9" id="KW-0472">Membrane</keyword>
<keyword evidence="5" id="KW-0571">Peptide transport</keyword>
<dbReference type="PROSITE" id="PS50928">
    <property type="entry name" value="ABC_TM1"/>
    <property type="match status" value="1"/>
</dbReference>
<evidence type="ECO:0000313" key="13">
    <source>
        <dbReference type="Proteomes" id="UP000316313"/>
    </source>
</evidence>
<dbReference type="AlphaFoldDB" id="A0A4Y6UK45"/>
<keyword evidence="13" id="KW-1185">Reference proteome</keyword>
<keyword evidence="3" id="KW-1003">Cell membrane</keyword>
<gene>
    <name evidence="12" type="ORF">E3D00_03210</name>
</gene>
<dbReference type="OrthoDB" id="9812701at2"/>
<evidence type="ECO:0000256" key="5">
    <source>
        <dbReference type="ARBA" id="ARBA00022856"/>
    </source>
</evidence>